<organism evidence="2 3">
    <name type="scientific">Bacillus toyonensis</name>
    <dbReference type="NCBI Taxonomy" id="155322"/>
    <lineage>
        <taxon>Bacteria</taxon>
        <taxon>Bacillati</taxon>
        <taxon>Bacillota</taxon>
        <taxon>Bacilli</taxon>
        <taxon>Bacillales</taxon>
        <taxon>Bacillaceae</taxon>
        <taxon>Bacillus</taxon>
        <taxon>Bacillus cereus group</taxon>
    </lineage>
</organism>
<evidence type="ECO:0000256" key="1">
    <source>
        <dbReference type="SAM" id="Phobius"/>
    </source>
</evidence>
<dbReference type="AlphaFoldDB" id="A0AB36SNT1"/>
<reference evidence="2 3" key="1">
    <citation type="submission" date="2017-09" db="EMBL/GenBank/DDBJ databases">
        <title>Large-scale bioinformatics analysis of Bacillus genomes uncovers conserved roles of natural products in bacterial physiology.</title>
        <authorList>
            <consortium name="Agbiome Team Llc"/>
            <person name="Bleich R.M."/>
            <person name="Kirk G.J."/>
            <person name="Santa Maria K.C."/>
            <person name="Allen S.E."/>
            <person name="Farag S."/>
            <person name="Shank E.A."/>
            <person name="Bowers A."/>
        </authorList>
    </citation>
    <scope>NUCLEOTIDE SEQUENCE [LARGE SCALE GENOMIC DNA]</scope>
    <source>
        <strain evidence="2 3">AFS027958</strain>
    </source>
</reference>
<dbReference type="GO" id="GO:0004180">
    <property type="term" value="F:carboxypeptidase activity"/>
    <property type="evidence" value="ECO:0007669"/>
    <property type="project" value="UniProtKB-KW"/>
</dbReference>
<keyword evidence="1" id="KW-0472">Membrane</keyword>
<evidence type="ECO:0000313" key="2">
    <source>
        <dbReference type="EMBL" id="PEN55111.1"/>
    </source>
</evidence>
<evidence type="ECO:0000313" key="3">
    <source>
        <dbReference type="Proteomes" id="UP000220934"/>
    </source>
</evidence>
<accession>A0AB36SNT1</accession>
<feature type="transmembrane region" description="Helical" evidence="1">
    <location>
        <begin position="7"/>
        <end position="24"/>
    </location>
</feature>
<keyword evidence="1" id="KW-1133">Transmembrane helix</keyword>
<name>A0AB36SNT1_9BACI</name>
<gene>
    <name evidence="2" type="ORF">CN596_11040</name>
</gene>
<dbReference type="Proteomes" id="UP000220934">
    <property type="component" value="Unassembled WGS sequence"/>
</dbReference>
<proteinExistence type="predicted"/>
<keyword evidence="2" id="KW-0121">Carboxypeptidase</keyword>
<keyword evidence="2" id="KW-0645">Protease</keyword>
<dbReference type="EMBL" id="NUAJ01000009">
    <property type="protein sequence ID" value="PEN55111.1"/>
    <property type="molecule type" value="Genomic_DNA"/>
</dbReference>
<protein>
    <submittedName>
        <fullName evidence="2">D-alanyl-D-alanine carboxypeptidase</fullName>
    </submittedName>
</protein>
<keyword evidence="2" id="KW-0378">Hydrolase</keyword>
<comment type="caution">
    <text evidence="2">The sequence shown here is derived from an EMBL/GenBank/DDBJ whole genome shotgun (WGS) entry which is preliminary data.</text>
</comment>
<sequence length="59" mass="6750">MMKFNQLFLFIIGAFVCSLVFNFATGRSEWNVFFLLTLGAISGYQIGKNEIKKQINNII</sequence>
<feature type="transmembrane region" description="Helical" evidence="1">
    <location>
        <begin position="30"/>
        <end position="47"/>
    </location>
</feature>
<keyword evidence="1" id="KW-0812">Transmembrane</keyword>